<dbReference type="SUPFAM" id="SSF55874">
    <property type="entry name" value="ATPase domain of HSP90 chaperone/DNA topoisomerase II/histidine kinase"/>
    <property type="match status" value="1"/>
</dbReference>
<dbReference type="Gene3D" id="3.30.565.10">
    <property type="entry name" value="Histidine kinase-like ATPase, C-terminal domain"/>
    <property type="match status" value="1"/>
</dbReference>
<dbReference type="GO" id="GO:0005524">
    <property type="term" value="F:ATP binding"/>
    <property type="evidence" value="ECO:0007669"/>
    <property type="project" value="UniProtKB-KW"/>
</dbReference>
<evidence type="ECO:0000259" key="16">
    <source>
        <dbReference type="PROSITE" id="PS50885"/>
    </source>
</evidence>
<comment type="caution">
    <text evidence="17">The sequence shown here is derived from an EMBL/GenBank/DDBJ whole genome shotgun (WGS) entry which is preliminary data.</text>
</comment>
<evidence type="ECO:0000256" key="13">
    <source>
        <dbReference type="ARBA" id="ARBA00023136"/>
    </source>
</evidence>
<organism evidence="17 18">
    <name type="scientific">Paenibacillus ginsengarvi</name>
    <dbReference type="NCBI Taxonomy" id="400777"/>
    <lineage>
        <taxon>Bacteria</taxon>
        <taxon>Bacillati</taxon>
        <taxon>Bacillota</taxon>
        <taxon>Bacilli</taxon>
        <taxon>Bacillales</taxon>
        <taxon>Paenibacillaceae</taxon>
        <taxon>Paenibacillus</taxon>
    </lineage>
</organism>
<dbReference type="InterPro" id="IPR003661">
    <property type="entry name" value="HisK_dim/P_dom"/>
</dbReference>
<keyword evidence="10" id="KW-0067">ATP-binding</keyword>
<keyword evidence="7 14" id="KW-0812">Transmembrane</keyword>
<dbReference type="InterPro" id="IPR036097">
    <property type="entry name" value="HisK_dim/P_sf"/>
</dbReference>
<evidence type="ECO:0000256" key="12">
    <source>
        <dbReference type="ARBA" id="ARBA00023012"/>
    </source>
</evidence>
<keyword evidence="5" id="KW-0597">Phosphoprotein</keyword>
<comment type="subcellular location">
    <subcellularLocation>
        <location evidence="2">Cell membrane</location>
        <topology evidence="2">Multi-pass membrane protein</topology>
    </subcellularLocation>
</comment>
<evidence type="ECO:0000256" key="3">
    <source>
        <dbReference type="ARBA" id="ARBA00012438"/>
    </source>
</evidence>
<accession>A0A3B0CJ65</accession>
<evidence type="ECO:0000259" key="15">
    <source>
        <dbReference type="PROSITE" id="PS50109"/>
    </source>
</evidence>
<dbReference type="InterPro" id="IPR003594">
    <property type="entry name" value="HATPase_dom"/>
</dbReference>
<feature type="domain" description="HAMP" evidence="16">
    <location>
        <begin position="163"/>
        <end position="215"/>
    </location>
</feature>
<dbReference type="Pfam" id="PF02518">
    <property type="entry name" value="HATPase_c"/>
    <property type="match status" value="1"/>
</dbReference>
<dbReference type="EMBL" id="RBAH01000009">
    <property type="protein sequence ID" value="RKN84329.1"/>
    <property type="molecule type" value="Genomic_DNA"/>
</dbReference>
<dbReference type="InterPro" id="IPR050398">
    <property type="entry name" value="HssS/ArlS-like"/>
</dbReference>
<dbReference type="InterPro" id="IPR005467">
    <property type="entry name" value="His_kinase_dom"/>
</dbReference>
<evidence type="ECO:0000256" key="1">
    <source>
        <dbReference type="ARBA" id="ARBA00000085"/>
    </source>
</evidence>
<evidence type="ECO:0000256" key="14">
    <source>
        <dbReference type="SAM" id="Phobius"/>
    </source>
</evidence>
<dbReference type="PROSITE" id="PS50109">
    <property type="entry name" value="HIS_KIN"/>
    <property type="match status" value="1"/>
</dbReference>
<dbReference type="EC" id="2.7.13.3" evidence="3"/>
<keyword evidence="12" id="KW-0902">Two-component regulatory system</keyword>
<keyword evidence="9 17" id="KW-0418">Kinase</keyword>
<keyword evidence="13 14" id="KW-0472">Membrane</keyword>
<keyword evidence="6" id="KW-0808">Transferase</keyword>
<sequence>MPVVWMIVAIAMPPGDRGADSKPSSSQLEQAWQEEAKRLAVASGDQIEQALTAFHAKYGDVSLFWVNASGSTVFRLPDHQQLPPIWTSTEVVRFMKSSYGGDPFTVVAFLGESEDNGFIVMQMPRASIGPASEQRGLRYTYFILVLTFLIVGLFVFISYIFFYKIRKRLLRLQQAMTTPGENGIPAPIRALNEDEVGRLELAFNAMIGQLQEGRLREAEEEGLRRQLIASLSHDLRTPLTTIRGHAFSLRQQALDDKGRESIDLIDQKIEYLAALIDNLLSYTLLTSGKYPYRPVQTDIVRLVRACCAHWYPAFEKEGFTAEFDLPQHPVYWTLDPQWFERVLDNYFQNMLRHASAGKYAAVRIETSGSDAAVLIQDRGPGMGGTSPGAGAGIGLSIAGLMLKEMKLKSVVESDSTGTCIRIVPDQTNR</sequence>
<evidence type="ECO:0000256" key="4">
    <source>
        <dbReference type="ARBA" id="ARBA00022475"/>
    </source>
</evidence>
<keyword evidence="18" id="KW-1185">Reference proteome</keyword>
<dbReference type="OrthoDB" id="14660at2"/>
<dbReference type="PANTHER" id="PTHR45528:SF1">
    <property type="entry name" value="SENSOR HISTIDINE KINASE CPXA"/>
    <property type="match status" value="1"/>
</dbReference>
<keyword evidence="8" id="KW-0547">Nucleotide-binding</keyword>
<evidence type="ECO:0000256" key="10">
    <source>
        <dbReference type="ARBA" id="ARBA00022840"/>
    </source>
</evidence>
<keyword evidence="11 14" id="KW-1133">Transmembrane helix</keyword>
<dbReference type="CDD" id="cd00082">
    <property type="entry name" value="HisKA"/>
    <property type="match status" value="1"/>
</dbReference>
<evidence type="ECO:0000256" key="8">
    <source>
        <dbReference type="ARBA" id="ARBA00022741"/>
    </source>
</evidence>
<dbReference type="GO" id="GO:0000155">
    <property type="term" value="F:phosphorelay sensor kinase activity"/>
    <property type="evidence" value="ECO:0007669"/>
    <property type="project" value="InterPro"/>
</dbReference>
<feature type="transmembrane region" description="Helical" evidence="14">
    <location>
        <begin position="139"/>
        <end position="162"/>
    </location>
</feature>
<evidence type="ECO:0000256" key="11">
    <source>
        <dbReference type="ARBA" id="ARBA00022989"/>
    </source>
</evidence>
<feature type="domain" description="Histidine kinase" evidence="15">
    <location>
        <begin position="230"/>
        <end position="428"/>
    </location>
</feature>
<dbReference type="SMART" id="SM00387">
    <property type="entry name" value="HATPase_c"/>
    <property type="match status" value="1"/>
</dbReference>
<dbReference type="PROSITE" id="PS50885">
    <property type="entry name" value="HAMP"/>
    <property type="match status" value="1"/>
</dbReference>
<dbReference type="PANTHER" id="PTHR45528">
    <property type="entry name" value="SENSOR HISTIDINE KINASE CPXA"/>
    <property type="match status" value="1"/>
</dbReference>
<proteinExistence type="predicted"/>
<dbReference type="Pfam" id="PF00512">
    <property type="entry name" value="HisKA"/>
    <property type="match status" value="1"/>
</dbReference>
<evidence type="ECO:0000313" key="17">
    <source>
        <dbReference type="EMBL" id="RKN84329.1"/>
    </source>
</evidence>
<keyword evidence="4" id="KW-1003">Cell membrane</keyword>
<evidence type="ECO:0000313" key="18">
    <source>
        <dbReference type="Proteomes" id="UP000282311"/>
    </source>
</evidence>
<evidence type="ECO:0000256" key="5">
    <source>
        <dbReference type="ARBA" id="ARBA00022553"/>
    </source>
</evidence>
<gene>
    <name evidence="17" type="ORF">D7M11_14985</name>
</gene>
<dbReference type="Gene3D" id="6.10.340.10">
    <property type="match status" value="1"/>
</dbReference>
<reference evidence="17 18" key="1">
    <citation type="journal article" date="2007" name="Int. J. Syst. Evol. Microbiol.">
        <title>Paenibacillus ginsengarvi sp. nov., isolated from soil from ginseng cultivation.</title>
        <authorList>
            <person name="Yoon M.H."/>
            <person name="Ten L.N."/>
            <person name="Im W.T."/>
        </authorList>
    </citation>
    <scope>NUCLEOTIDE SEQUENCE [LARGE SCALE GENOMIC DNA]</scope>
    <source>
        <strain evidence="17 18">KCTC 13059</strain>
    </source>
</reference>
<evidence type="ECO:0000256" key="7">
    <source>
        <dbReference type="ARBA" id="ARBA00022692"/>
    </source>
</evidence>
<dbReference type="AlphaFoldDB" id="A0A3B0CJ65"/>
<dbReference type="Gene3D" id="1.10.287.130">
    <property type="match status" value="1"/>
</dbReference>
<comment type="catalytic activity">
    <reaction evidence="1">
        <text>ATP + protein L-histidine = ADP + protein N-phospho-L-histidine.</text>
        <dbReference type="EC" id="2.7.13.3"/>
    </reaction>
</comment>
<dbReference type="SMART" id="SM00388">
    <property type="entry name" value="HisKA"/>
    <property type="match status" value="1"/>
</dbReference>
<name>A0A3B0CJ65_9BACL</name>
<evidence type="ECO:0000256" key="6">
    <source>
        <dbReference type="ARBA" id="ARBA00022679"/>
    </source>
</evidence>
<protein>
    <recommendedName>
        <fullName evidence="3">histidine kinase</fullName>
        <ecNumber evidence="3">2.7.13.3</ecNumber>
    </recommendedName>
</protein>
<dbReference type="InterPro" id="IPR003660">
    <property type="entry name" value="HAMP_dom"/>
</dbReference>
<evidence type="ECO:0000256" key="2">
    <source>
        <dbReference type="ARBA" id="ARBA00004651"/>
    </source>
</evidence>
<dbReference type="Proteomes" id="UP000282311">
    <property type="component" value="Unassembled WGS sequence"/>
</dbReference>
<dbReference type="SUPFAM" id="SSF47384">
    <property type="entry name" value="Homodimeric domain of signal transducing histidine kinase"/>
    <property type="match status" value="1"/>
</dbReference>
<dbReference type="InterPro" id="IPR036890">
    <property type="entry name" value="HATPase_C_sf"/>
</dbReference>
<dbReference type="GO" id="GO:0005886">
    <property type="term" value="C:plasma membrane"/>
    <property type="evidence" value="ECO:0007669"/>
    <property type="project" value="UniProtKB-SubCell"/>
</dbReference>
<evidence type="ECO:0000256" key="9">
    <source>
        <dbReference type="ARBA" id="ARBA00022777"/>
    </source>
</evidence>